<dbReference type="RefSeq" id="WP_075901079.1">
    <property type="nucleotide sequence ID" value="NZ_MKZS01000001.1"/>
</dbReference>
<keyword evidence="4 11" id="KW-0808">Transferase</keyword>
<dbReference type="PRINTS" id="PR00344">
    <property type="entry name" value="BCTRLSENSOR"/>
</dbReference>
<keyword evidence="6" id="KW-0175">Coiled coil</keyword>
<evidence type="ECO:0000259" key="8">
    <source>
        <dbReference type="PROSITE" id="PS50109"/>
    </source>
</evidence>
<dbReference type="InterPro" id="IPR000700">
    <property type="entry name" value="PAS-assoc_C"/>
</dbReference>
<sequence length="538" mass="60296">MLISRRTLPPSSGKRVKPNPTVHKNFTKWKTSWQPTNQTLAEPIIDRKRVEKSLLAVQQRYRSLFENSTDGIFKITPDGYYIACNPSLARLYGYESPNQFLSHVTGVGEYLHKDPQRRYQFLELLHLRGLVEDFESQVYRQDGTLMWICESAWAVRDATGYILYYEGFVKDITKQKLTEAALQAAQAKLEAQSQELENVLKKLQLAQEQLKQSETMSTLGQLCAGVVHEINNPLNFICGNVTPARDYSEDLLRLLGLYVKHYPQPVAEIQQYADAIDLDFLIQDFPKALSSMGLGAERLQQIVQSVRHFSRQQTDEKQRVNIHQGIDSTLTILHNRLKPKGNNPGITVTKDYGKLPLVECYSGPINQVLMNLLCNAIDALEEAQVNRFFVRGSSPVQVDRFKVRVSPQSSDSPQGVNQKTPALPNITIRTEFIGSNGDLGDSSGGQVVIRIIDNGPGMTEEVKQKIFEPFFTTKSIDKGTGLGLDICRKIVVEQHGGQILCTSNPGKGTEFAIAIPVGSYHKGLQAKETNQSPMTNDQ</sequence>
<dbReference type="PROSITE" id="PS50109">
    <property type="entry name" value="HIS_KIN"/>
    <property type="match status" value="1"/>
</dbReference>
<dbReference type="SMART" id="SM00091">
    <property type="entry name" value="PAS"/>
    <property type="match status" value="1"/>
</dbReference>
<dbReference type="EC" id="2.7.13.3" evidence="2"/>
<dbReference type="InterPro" id="IPR003594">
    <property type="entry name" value="HATPase_dom"/>
</dbReference>
<dbReference type="SUPFAM" id="SSF55785">
    <property type="entry name" value="PYP-like sensor domain (PAS domain)"/>
    <property type="match status" value="1"/>
</dbReference>
<dbReference type="Proteomes" id="UP000186657">
    <property type="component" value="Unassembled WGS sequence"/>
</dbReference>
<dbReference type="Gene3D" id="1.10.287.130">
    <property type="match status" value="1"/>
</dbReference>
<dbReference type="NCBIfam" id="TIGR00229">
    <property type="entry name" value="sensory_box"/>
    <property type="match status" value="1"/>
</dbReference>
<evidence type="ECO:0000259" key="10">
    <source>
        <dbReference type="PROSITE" id="PS50113"/>
    </source>
</evidence>
<accession>A0A1U7N3Y5</accession>
<dbReference type="PROSITE" id="PS50112">
    <property type="entry name" value="PAS"/>
    <property type="match status" value="1"/>
</dbReference>
<dbReference type="SUPFAM" id="SSF55874">
    <property type="entry name" value="ATPase domain of HSP90 chaperone/DNA topoisomerase II/histidine kinase"/>
    <property type="match status" value="1"/>
</dbReference>
<evidence type="ECO:0000256" key="1">
    <source>
        <dbReference type="ARBA" id="ARBA00000085"/>
    </source>
</evidence>
<name>A0A1U7N3Y5_9CYAN</name>
<evidence type="ECO:0000256" key="2">
    <source>
        <dbReference type="ARBA" id="ARBA00012438"/>
    </source>
</evidence>
<dbReference type="PROSITE" id="PS50113">
    <property type="entry name" value="PAC"/>
    <property type="match status" value="1"/>
</dbReference>
<dbReference type="InterPro" id="IPR036097">
    <property type="entry name" value="HisK_dim/P_sf"/>
</dbReference>
<evidence type="ECO:0000259" key="9">
    <source>
        <dbReference type="PROSITE" id="PS50112"/>
    </source>
</evidence>
<dbReference type="CDD" id="cd00130">
    <property type="entry name" value="PAS"/>
    <property type="match status" value="1"/>
</dbReference>
<evidence type="ECO:0000256" key="5">
    <source>
        <dbReference type="ARBA" id="ARBA00023012"/>
    </source>
</evidence>
<keyword evidence="3" id="KW-0597">Phosphoprotein</keyword>
<dbReference type="InterPro" id="IPR005467">
    <property type="entry name" value="His_kinase_dom"/>
</dbReference>
<evidence type="ECO:0000256" key="6">
    <source>
        <dbReference type="SAM" id="Coils"/>
    </source>
</evidence>
<comment type="catalytic activity">
    <reaction evidence="1">
        <text>ATP + protein L-histidine = ADP + protein N-phospho-L-histidine.</text>
        <dbReference type="EC" id="2.7.13.3"/>
    </reaction>
</comment>
<proteinExistence type="predicted"/>
<keyword evidence="4 11" id="KW-0418">Kinase</keyword>
<dbReference type="Pfam" id="PF13426">
    <property type="entry name" value="PAS_9"/>
    <property type="match status" value="1"/>
</dbReference>
<dbReference type="CDD" id="cd00082">
    <property type="entry name" value="HisKA"/>
    <property type="match status" value="1"/>
</dbReference>
<comment type="caution">
    <text evidence="11">The sequence shown here is derived from an EMBL/GenBank/DDBJ whole genome shotgun (WGS) entry which is preliminary data.</text>
</comment>
<evidence type="ECO:0000256" key="7">
    <source>
        <dbReference type="SAM" id="MobiDB-lite"/>
    </source>
</evidence>
<dbReference type="EMBL" id="MKZS01000001">
    <property type="protein sequence ID" value="OLT60652.1"/>
    <property type="molecule type" value="Genomic_DNA"/>
</dbReference>
<dbReference type="PANTHER" id="PTHR43065:SF50">
    <property type="entry name" value="HISTIDINE KINASE"/>
    <property type="match status" value="1"/>
</dbReference>
<dbReference type="CDD" id="cd00075">
    <property type="entry name" value="HATPase"/>
    <property type="match status" value="1"/>
</dbReference>
<evidence type="ECO:0000256" key="4">
    <source>
        <dbReference type="ARBA" id="ARBA00022777"/>
    </source>
</evidence>
<dbReference type="SMART" id="SM00387">
    <property type="entry name" value="HATPase_c"/>
    <property type="match status" value="1"/>
</dbReference>
<dbReference type="InterPro" id="IPR036890">
    <property type="entry name" value="HATPase_C_sf"/>
</dbReference>
<feature type="region of interest" description="Disordered" evidence="7">
    <location>
        <begin position="1"/>
        <end position="21"/>
    </location>
</feature>
<feature type="domain" description="Histidine kinase" evidence="8">
    <location>
        <begin position="225"/>
        <end position="519"/>
    </location>
</feature>
<keyword evidence="12" id="KW-1185">Reference proteome</keyword>
<feature type="domain" description="PAC" evidence="10">
    <location>
        <begin position="132"/>
        <end position="184"/>
    </location>
</feature>
<dbReference type="AlphaFoldDB" id="A0A1U7N3Y5"/>
<reference evidence="11 12" key="1">
    <citation type="submission" date="2016-10" db="EMBL/GenBank/DDBJ databases">
        <title>Comparative genomics uncovers the prolific and rare metabolic potential of the cyanobacterial genus Moorea.</title>
        <authorList>
            <person name="Leao T."/>
            <person name="Castelao G."/>
            <person name="Korobeynikov A."/>
            <person name="Monroe E.A."/>
            <person name="Podell S."/>
            <person name="Glukhov E."/>
            <person name="Allen E."/>
            <person name="Gerwick W.H."/>
            <person name="Gerwick L."/>
        </authorList>
    </citation>
    <scope>NUCLEOTIDE SEQUENCE [LARGE SCALE GENOMIC DNA]</scope>
    <source>
        <strain evidence="11 12">PNG5-198</strain>
    </source>
</reference>
<dbReference type="Pfam" id="PF02518">
    <property type="entry name" value="HATPase_c"/>
    <property type="match status" value="1"/>
</dbReference>
<dbReference type="SUPFAM" id="SSF47384">
    <property type="entry name" value="Homodimeric domain of signal transducing histidine kinase"/>
    <property type="match status" value="1"/>
</dbReference>
<keyword evidence="5" id="KW-0902">Two-component regulatory system</keyword>
<dbReference type="InterPro" id="IPR004358">
    <property type="entry name" value="Sig_transdc_His_kin-like_C"/>
</dbReference>
<evidence type="ECO:0000313" key="12">
    <source>
        <dbReference type="Proteomes" id="UP000186657"/>
    </source>
</evidence>
<dbReference type="InterPro" id="IPR003661">
    <property type="entry name" value="HisK_dim/P_dom"/>
</dbReference>
<organism evidence="11 12">
    <name type="scientific">Moorena bouillonii PNG</name>
    <dbReference type="NCBI Taxonomy" id="568701"/>
    <lineage>
        <taxon>Bacteria</taxon>
        <taxon>Bacillati</taxon>
        <taxon>Cyanobacteriota</taxon>
        <taxon>Cyanophyceae</taxon>
        <taxon>Coleofasciculales</taxon>
        <taxon>Coleofasciculaceae</taxon>
        <taxon>Moorena</taxon>
    </lineage>
</organism>
<dbReference type="InterPro" id="IPR035965">
    <property type="entry name" value="PAS-like_dom_sf"/>
</dbReference>
<feature type="coiled-coil region" evidence="6">
    <location>
        <begin position="175"/>
        <end position="216"/>
    </location>
</feature>
<protein>
    <recommendedName>
        <fullName evidence="2">histidine kinase</fullName>
        <ecNumber evidence="2">2.7.13.3</ecNumber>
    </recommendedName>
</protein>
<dbReference type="PANTHER" id="PTHR43065">
    <property type="entry name" value="SENSOR HISTIDINE KINASE"/>
    <property type="match status" value="1"/>
</dbReference>
<dbReference type="InterPro" id="IPR000014">
    <property type="entry name" value="PAS"/>
</dbReference>
<dbReference type="Gene3D" id="3.30.565.10">
    <property type="entry name" value="Histidine kinase-like ATPase, C-terminal domain"/>
    <property type="match status" value="1"/>
</dbReference>
<dbReference type="Gene3D" id="3.30.450.20">
    <property type="entry name" value="PAS domain"/>
    <property type="match status" value="1"/>
</dbReference>
<evidence type="ECO:0000256" key="3">
    <source>
        <dbReference type="ARBA" id="ARBA00022553"/>
    </source>
</evidence>
<feature type="domain" description="PAS" evidence="9">
    <location>
        <begin position="57"/>
        <end position="114"/>
    </location>
</feature>
<dbReference type="GO" id="GO:0000155">
    <property type="term" value="F:phosphorelay sensor kinase activity"/>
    <property type="evidence" value="ECO:0007669"/>
    <property type="project" value="InterPro"/>
</dbReference>
<gene>
    <name evidence="11" type="ORF">BJP37_18190</name>
</gene>
<evidence type="ECO:0000313" key="11">
    <source>
        <dbReference type="EMBL" id="OLT60652.1"/>
    </source>
</evidence>